<evidence type="ECO:0000256" key="5">
    <source>
        <dbReference type="ARBA" id="ARBA00023237"/>
    </source>
</evidence>
<dbReference type="Gene3D" id="1.25.40.390">
    <property type="match status" value="1"/>
</dbReference>
<evidence type="ECO:0000256" key="1">
    <source>
        <dbReference type="ARBA" id="ARBA00004442"/>
    </source>
</evidence>
<evidence type="ECO:0000313" key="9">
    <source>
        <dbReference type="Proteomes" id="UP001595526"/>
    </source>
</evidence>
<keyword evidence="9" id="KW-1185">Reference proteome</keyword>
<dbReference type="Pfam" id="PF14322">
    <property type="entry name" value="SusD-like_3"/>
    <property type="match status" value="1"/>
</dbReference>
<gene>
    <name evidence="8" type="ORF">ACFOET_04840</name>
</gene>
<keyword evidence="3" id="KW-0732">Signal</keyword>
<dbReference type="InterPro" id="IPR012944">
    <property type="entry name" value="SusD_RagB_dom"/>
</dbReference>
<evidence type="ECO:0000259" key="6">
    <source>
        <dbReference type="Pfam" id="PF07980"/>
    </source>
</evidence>
<comment type="similarity">
    <text evidence="2">Belongs to the SusD family.</text>
</comment>
<comment type="subcellular location">
    <subcellularLocation>
        <location evidence="1">Cell outer membrane</location>
    </subcellularLocation>
</comment>
<reference evidence="9" key="1">
    <citation type="journal article" date="2019" name="Int. J. Syst. Evol. Microbiol.">
        <title>The Global Catalogue of Microorganisms (GCM) 10K type strain sequencing project: providing services to taxonomists for standard genome sequencing and annotation.</title>
        <authorList>
            <consortium name="The Broad Institute Genomics Platform"/>
            <consortium name="The Broad Institute Genome Sequencing Center for Infectious Disease"/>
            <person name="Wu L."/>
            <person name="Ma J."/>
        </authorList>
    </citation>
    <scope>NUCLEOTIDE SEQUENCE [LARGE SCALE GENOMIC DNA]</scope>
    <source>
        <strain evidence="9">KCTC 52416</strain>
    </source>
</reference>
<name>A0ABV7JFV7_9SPHI</name>
<protein>
    <submittedName>
        <fullName evidence="8">RagB/SusD family nutrient uptake outer membrane protein</fullName>
    </submittedName>
</protein>
<proteinExistence type="inferred from homology"/>
<keyword evidence="4" id="KW-0472">Membrane</keyword>
<organism evidence="8 9">
    <name type="scientific">Parapedobacter deserti</name>
    <dbReference type="NCBI Taxonomy" id="1912957"/>
    <lineage>
        <taxon>Bacteria</taxon>
        <taxon>Pseudomonadati</taxon>
        <taxon>Bacteroidota</taxon>
        <taxon>Sphingobacteriia</taxon>
        <taxon>Sphingobacteriales</taxon>
        <taxon>Sphingobacteriaceae</taxon>
        <taxon>Parapedobacter</taxon>
    </lineage>
</organism>
<dbReference type="InterPro" id="IPR033985">
    <property type="entry name" value="SusD-like_N"/>
</dbReference>
<evidence type="ECO:0000259" key="7">
    <source>
        <dbReference type="Pfam" id="PF14322"/>
    </source>
</evidence>
<dbReference type="SUPFAM" id="SSF48452">
    <property type="entry name" value="TPR-like"/>
    <property type="match status" value="1"/>
</dbReference>
<feature type="domain" description="RagB/SusD" evidence="6">
    <location>
        <begin position="346"/>
        <end position="499"/>
    </location>
</feature>
<dbReference type="InterPro" id="IPR011990">
    <property type="entry name" value="TPR-like_helical_dom_sf"/>
</dbReference>
<evidence type="ECO:0000256" key="2">
    <source>
        <dbReference type="ARBA" id="ARBA00006275"/>
    </source>
</evidence>
<comment type="caution">
    <text evidence="8">The sequence shown here is derived from an EMBL/GenBank/DDBJ whole genome shotgun (WGS) entry which is preliminary data.</text>
</comment>
<dbReference type="Proteomes" id="UP001595526">
    <property type="component" value="Unassembled WGS sequence"/>
</dbReference>
<evidence type="ECO:0000313" key="8">
    <source>
        <dbReference type="EMBL" id="MFC3196936.1"/>
    </source>
</evidence>
<dbReference type="RefSeq" id="WP_379020138.1">
    <property type="nucleotide sequence ID" value="NZ_JBHRTA010000009.1"/>
</dbReference>
<evidence type="ECO:0000256" key="4">
    <source>
        <dbReference type="ARBA" id="ARBA00023136"/>
    </source>
</evidence>
<sequence length="499" mass="55751">MKKIKISHVLTSTALVLVTMSCGDLDRFPFGEIEQSQSFQSVRDARTHNNGLYAYLRGRVSGLYQYSTDIQADQLNASLDFGNRNGNPHRWEGFLSDDYTIRDTWSGYYSAIANLNNQIEGFEQITPGNDNEVAELNRYKGDAYLARAFYYLNLTLRFAKAYNPSTASSDLGVPLVLTYDISLQPARSTVAECYAQILQDIETAKGLLANVEGEQGATRFTSDAVLALEARVKLYMQDFSGARTAAQTVINSGTYPLLTTQEGLTDMWHRDLATEVIFQPHLAAPNELGNTTGSVYLGYNAGQDKFIPDFIPSQWVIDAYDDEDHRKSVYFENLDVLIQGTNYTDLYLVNKYPGNPELFTGAVTNYQHHPKVFRVAELYLIVAEAAVESDPAASLAALNTLRQARGLDALGNLSGQALMDAVKTERFKELAFEGFRLDDLKRWGEGFTRRDPQDLDPIQTGPNYQVLSKQAGDNKFVWGIPLRDQTVNPNISNQQNPGW</sequence>
<dbReference type="EMBL" id="JBHRTA010000009">
    <property type="protein sequence ID" value="MFC3196936.1"/>
    <property type="molecule type" value="Genomic_DNA"/>
</dbReference>
<accession>A0ABV7JFV7</accession>
<keyword evidence="5" id="KW-0998">Cell outer membrane</keyword>
<dbReference type="PROSITE" id="PS51257">
    <property type="entry name" value="PROKAR_LIPOPROTEIN"/>
    <property type="match status" value="1"/>
</dbReference>
<feature type="domain" description="SusD-like N-terminal" evidence="7">
    <location>
        <begin position="81"/>
        <end position="234"/>
    </location>
</feature>
<evidence type="ECO:0000256" key="3">
    <source>
        <dbReference type="ARBA" id="ARBA00022729"/>
    </source>
</evidence>
<dbReference type="Pfam" id="PF07980">
    <property type="entry name" value="SusD_RagB"/>
    <property type="match status" value="1"/>
</dbReference>